<dbReference type="SMART" id="SM00225">
    <property type="entry name" value="BTB"/>
    <property type="match status" value="1"/>
</dbReference>
<keyword evidence="3" id="KW-1185">Reference proteome</keyword>
<comment type="caution">
    <text evidence="2">The sequence shown here is derived from an EMBL/GenBank/DDBJ whole genome shotgun (WGS) entry which is preliminary data.</text>
</comment>
<name>A0A2G5SIF9_9PELO</name>
<dbReference type="Gene3D" id="3.30.710.10">
    <property type="entry name" value="Potassium Channel Kv1.1, Chain A"/>
    <property type="match status" value="1"/>
</dbReference>
<organism evidence="2 3">
    <name type="scientific">Caenorhabditis nigoni</name>
    <dbReference type="NCBI Taxonomy" id="1611254"/>
    <lineage>
        <taxon>Eukaryota</taxon>
        <taxon>Metazoa</taxon>
        <taxon>Ecdysozoa</taxon>
        <taxon>Nematoda</taxon>
        <taxon>Chromadorea</taxon>
        <taxon>Rhabditida</taxon>
        <taxon>Rhabditina</taxon>
        <taxon>Rhabditomorpha</taxon>
        <taxon>Rhabditoidea</taxon>
        <taxon>Rhabditidae</taxon>
        <taxon>Peloderinae</taxon>
        <taxon>Caenorhabditis</taxon>
    </lineage>
</organism>
<dbReference type="PROSITE" id="PS50097">
    <property type="entry name" value="BTB"/>
    <property type="match status" value="1"/>
</dbReference>
<dbReference type="SUPFAM" id="SSF54695">
    <property type="entry name" value="POZ domain"/>
    <property type="match status" value="1"/>
</dbReference>
<proteinExistence type="predicted"/>
<dbReference type="EMBL" id="PDUG01000007">
    <property type="protein sequence ID" value="PIC14807.1"/>
    <property type="molecule type" value="Genomic_DNA"/>
</dbReference>
<reference evidence="3" key="1">
    <citation type="submission" date="2017-10" db="EMBL/GenBank/DDBJ databases">
        <title>Rapid genome shrinkage in a self-fertile nematode reveals novel sperm competition proteins.</title>
        <authorList>
            <person name="Yin D."/>
            <person name="Schwarz E.M."/>
            <person name="Thomas C.G."/>
            <person name="Felde R.L."/>
            <person name="Korf I.F."/>
            <person name="Cutter A.D."/>
            <person name="Schartner C.M."/>
            <person name="Ralston E.J."/>
            <person name="Meyer B.J."/>
            <person name="Haag E.S."/>
        </authorList>
    </citation>
    <scope>NUCLEOTIDE SEQUENCE [LARGE SCALE GENOMIC DNA]</scope>
    <source>
        <strain evidence="3">JU1422</strain>
    </source>
</reference>
<gene>
    <name evidence="2" type="ORF">B9Z55_026987</name>
</gene>
<dbReference type="Proteomes" id="UP000230233">
    <property type="component" value="Unassembled WGS sequence"/>
</dbReference>
<dbReference type="InterPro" id="IPR011333">
    <property type="entry name" value="SKP1/BTB/POZ_sf"/>
</dbReference>
<evidence type="ECO:0000259" key="1">
    <source>
        <dbReference type="PROSITE" id="PS50097"/>
    </source>
</evidence>
<evidence type="ECO:0000313" key="3">
    <source>
        <dbReference type="Proteomes" id="UP000230233"/>
    </source>
</evidence>
<protein>
    <recommendedName>
        <fullName evidence="1">BTB domain-containing protein</fullName>
    </recommendedName>
</protein>
<dbReference type="PANTHER" id="PTHR22744:SF14">
    <property type="entry name" value="BTB DOMAIN-CONTAINING PROTEIN-RELATED"/>
    <property type="match status" value="1"/>
</dbReference>
<dbReference type="CDD" id="cd18186">
    <property type="entry name" value="BTB_POZ_ZBTB_KLHL-like"/>
    <property type="match status" value="1"/>
</dbReference>
<dbReference type="InterPro" id="IPR000210">
    <property type="entry name" value="BTB/POZ_dom"/>
</dbReference>
<sequence>MSIYVEAFKKTDMTDAILVVNRKKLHVNKALLSYHSDYFNTLFNSDFKEKSMPEIEIKDVYFEDFATMLSLINTAPLKPNENRLEEYLKLADRFLLPAVKYHLEQLLLTSNTDNDYKLQLSITYKLNELLEQSLKKLKYPYCYSEFKNFIAQKFFKDLPAADQANVMNRYMDVIGY</sequence>
<dbReference type="OrthoDB" id="5986374at2759"/>
<feature type="domain" description="BTB" evidence="1">
    <location>
        <begin position="14"/>
        <end position="81"/>
    </location>
</feature>
<accession>A0A2G5SIF9</accession>
<dbReference type="Pfam" id="PF00651">
    <property type="entry name" value="BTB"/>
    <property type="match status" value="1"/>
</dbReference>
<dbReference type="AlphaFoldDB" id="A0A2G5SIF9"/>
<evidence type="ECO:0000313" key="2">
    <source>
        <dbReference type="EMBL" id="PIC14807.1"/>
    </source>
</evidence>
<dbReference type="PANTHER" id="PTHR22744">
    <property type="entry name" value="HELIX LOOP HELIX PROTEIN 21-RELATED"/>
    <property type="match status" value="1"/>
</dbReference>